<proteinExistence type="predicted"/>
<gene>
    <name evidence="1" type="ORF">COS81_04530</name>
</gene>
<reference evidence="2" key="1">
    <citation type="submission" date="2017-09" db="EMBL/GenBank/DDBJ databases">
        <title>Depth-based differentiation of microbial function through sediment-hosted aquifers and enrichment of novel symbionts in the deep terrestrial subsurface.</title>
        <authorList>
            <person name="Probst A.J."/>
            <person name="Ladd B."/>
            <person name="Jarett J.K."/>
            <person name="Geller-Mcgrath D.E."/>
            <person name="Sieber C.M.K."/>
            <person name="Emerson J.B."/>
            <person name="Anantharaman K."/>
            <person name="Thomas B.C."/>
            <person name="Malmstrom R."/>
            <person name="Stieglmeier M."/>
            <person name="Klingl A."/>
            <person name="Woyke T."/>
            <person name="Ryan C.M."/>
            <person name="Banfield J.F."/>
        </authorList>
    </citation>
    <scope>NUCLEOTIDE SEQUENCE [LARGE SCALE GENOMIC DNA]</scope>
</reference>
<name>A0A2M7ALQ8_UNCKA</name>
<dbReference type="Proteomes" id="UP000229916">
    <property type="component" value="Unassembled WGS sequence"/>
</dbReference>
<organism evidence="1 2">
    <name type="scientific">candidate division WWE3 bacterium CG06_land_8_20_14_3_00_42_16</name>
    <dbReference type="NCBI Taxonomy" id="1975083"/>
    <lineage>
        <taxon>Bacteria</taxon>
        <taxon>Katanobacteria</taxon>
    </lineage>
</organism>
<dbReference type="AlphaFoldDB" id="A0A2M7ALQ8"/>
<dbReference type="EMBL" id="PEWD01000085">
    <property type="protein sequence ID" value="PIU68284.1"/>
    <property type="molecule type" value="Genomic_DNA"/>
</dbReference>
<protein>
    <submittedName>
        <fullName evidence="1">Uncharacterized protein</fullName>
    </submittedName>
</protein>
<comment type="caution">
    <text evidence="1">The sequence shown here is derived from an EMBL/GenBank/DDBJ whole genome shotgun (WGS) entry which is preliminary data.</text>
</comment>
<evidence type="ECO:0000313" key="2">
    <source>
        <dbReference type="Proteomes" id="UP000229916"/>
    </source>
</evidence>
<evidence type="ECO:0000313" key="1">
    <source>
        <dbReference type="EMBL" id="PIU68284.1"/>
    </source>
</evidence>
<sequence>MSSDYWTPYEKLKSSPPAKKYLKPRITFKDLDRVALAHTDNEMAQIVCQERDKLQKEVMCPIALVPSGSSLD</sequence>
<accession>A0A2M7ALQ8</accession>